<evidence type="ECO:0000313" key="2">
    <source>
        <dbReference type="EMBL" id="KAK7073340.1"/>
    </source>
</evidence>
<dbReference type="InterPro" id="IPR005121">
    <property type="entry name" value="Fdx_antiC-bd"/>
</dbReference>
<proteinExistence type="predicted"/>
<dbReference type="PANTHER" id="PTHR11538:SF26">
    <property type="entry name" value="FERREDOXIN-FOLD ANTICODON-BINDING DOMAIN-CONTAINING PROTEIN 1"/>
    <property type="match status" value="1"/>
</dbReference>
<dbReference type="AlphaFoldDB" id="A0AAN8X741"/>
<dbReference type="Proteomes" id="UP001381693">
    <property type="component" value="Unassembled WGS sequence"/>
</dbReference>
<dbReference type="InterPro" id="IPR019446">
    <property type="entry name" value="BMT5-like"/>
</dbReference>
<dbReference type="InterPro" id="IPR029063">
    <property type="entry name" value="SAM-dependent_MTases_sf"/>
</dbReference>
<organism evidence="2 3">
    <name type="scientific">Halocaridina rubra</name>
    <name type="common">Hawaiian red shrimp</name>
    <dbReference type="NCBI Taxonomy" id="373956"/>
    <lineage>
        <taxon>Eukaryota</taxon>
        <taxon>Metazoa</taxon>
        <taxon>Ecdysozoa</taxon>
        <taxon>Arthropoda</taxon>
        <taxon>Crustacea</taxon>
        <taxon>Multicrustacea</taxon>
        <taxon>Malacostraca</taxon>
        <taxon>Eumalacostraca</taxon>
        <taxon>Eucarida</taxon>
        <taxon>Decapoda</taxon>
        <taxon>Pleocyemata</taxon>
        <taxon>Caridea</taxon>
        <taxon>Atyoidea</taxon>
        <taxon>Atyidae</taxon>
        <taxon>Halocaridina</taxon>
    </lineage>
</organism>
<dbReference type="SUPFAM" id="SSF53335">
    <property type="entry name" value="S-adenosyl-L-methionine-dependent methyltransferases"/>
    <property type="match status" value="1"/>
</dbReference>
<evidence type="ECO:0000259" key="1">
    <source>
        <dbReference type="PROSITE" id="PS51447"/>
    </source>
</evidence>
<keyword evidence="3" id="KW-1185">Reference proteome</keyword>
<dbReference type="GO" id="GO:0070475">
    <property type="term" value="P:rRNA base methylation"/>
    <property type="evidence" value="ECO:0007669"/>
    <property type="project" value="InterPro"/>
</dbReference>
<sequence length="542" mass="63036">MEFSAGSTVLFVGEGNFSFTESLCQQAHLKDVEVVTSCFQKNLSDRASATAQLLKAKGIVVLVDVDATKLEITPYICDRQFSSVVFNFPHVGGKMKIHLNRTLLLEFFKSAAQVLKEDGQIIVTLCGGQGGIPLDPLVRKWSDSWQIVYMASRADLVLRKVEKFEPFKYYKYSATGYRSVEKSFHQEGAFIYIFEKSPRQRRVYEIKPLSTKDIVLYNNSVLTVPTFIAHQLDRHLHSESTNVIGRLFYIIQRKFATRQHIQFGSHMIGHKDLNLKDILRHWNPDLYLKIDKRAIIFPIYILKKNIQFRIDIYMIIVCFEKDKWKENLNESIELFVINTSKTLTAKQKKYHLEEFVLDVYEEPVKNIVRTDLYHSSIDVPDSLTVFAVDIMAVAQKYYEVDEDEIWSYGQTISENGDCVTYSPYSLFPLKYVYDLSFWHPFQEYSKEEICSVETQTLEQQVNITNSVNIEAVFTIITNITQDVLVDFEMQSTYFHSKYKRRSSTLRLTYRSYYSSLSDIKAKKLHAEIGLKLEEELGVEVRW</sequence>
<dbReference type="PROSITE" id="PS51447">
    <property type="entry name" value="FDX_ACB"/>
    <property type="match status" value="1"/>
</dbReference>
<dbReference type="Gene3D" id="3.30.70.380">
    <property type="entry name" value="Ferrodoxin-fold anticodon-binding domain"/>
    <property type="match status" value="1"/>
</dbReference>
<dbReference type="Pfam" id="PF10354">
    <property type="entry name" value="BMT5-like"/>
    <property type="match status" value="1"/>
</dbReference>
<dbReference type="SMART" id="SM00896">
    <property type="entry name" value="FDX-ACB"/>
    <property type="match status" value="1"/>
</dbReference>
<reference evidence="2 3" key="1">
    <citation type="submission" date="2023-11" db="EMBL/GenBank/DDBJ databases">
        <title>Halocaridina rubra genome assembly.</title>
        <authorList>
            <person name="Smith C."/>
        </authorList>
    </citation>
    <scope>NUCLEOTIDE SEQUENCE [LARGE SCALE GENOMIC DNA]</scope>
    <source>
        <strain evidence="2">EP-1</strain>
        <tissue evidence="2">Whole</tissue>
    </source>
</reference>
<feature type="domain" description="FDX-ACB" evidence="1">
    <location>
        <begin position="452"/>
        <end position="541"/>
    </location>
</feature>
<protein>
    <recommendedName>
        <fullName evidence="1">FDX-ACB domain-containing protein</fullName>
    </recommendedName>
</protein>
<dbReference type="InterPro" id="IPR036690">
    <property type="entry name" value="Fdx_antiC-bd_sf"/>
</dbReference>
<gene>
    <name evidence="2" type="ORF">SK128_023260</name>
</gene>
<dbReference type="GO" id="GO:0005737">
    <property type="term" value="C:cytoplasm"/>
    <property type="evidence" value="ECO:0007669"/>
    <property type="project" value="TreeGrafter"/>
</dbReference>
<dbReference type="PANTHER" id="PTHR11538">
    <property type="entry name" value="PHENYLALANYL-TRNA SYNTHETASE"/>
    <property type="match status" value="1"/>
</dbReference>
<evidence type="ECO:0000313" key="3">
    <source>
        <dbReference type="Proteomes" id="UP001381693"/>
    </source>
</evidence>
<name>A0AAN8X741_HALRR</name>
<dbReference type="EMBL" id="JAXCGZ010013218">
    <property type="protein sequence ID" value="KAK7073340.1"/>
    <property type="molecule type" value="Genomic_DNA"/>
</dbReference>
<comment type="caution">
    <text evidence="2">The sequence shown here is derived from an EMBL/GenBank/DDBJ whole genome shotgun (WGS) entry which is preliminary data.</text>
</comment>
<accession>A0AAN8X741</accession>
<dbReference type="GO" id="GO:0070042">
    <property type="term" value="F:rRNA (uridine-N3-)-methyltransferase activity"/>
    <property type="evidence" value="ECO:0007669"/>
    <property type="project" value="InterPro"/>
</dbReference>
<dbReference type="SUPFAM" id="SSF54991">
    <property type="entry name" value="Anticodon-binding domain of PheRS"/>
    <property type="match status" value="1"/>
</dbReference>